<feature type="compositionally biased region" description="Polar residues" evidence="2">
    <location>
        <begin position="1193"/>
        <end position="1202"/>
    </location>
</feature>
<feature type="region of interest" description="Disordered" evidence="2">
    <location>
        <begin position="890"/>
        <end position="1308"/>
    </location>
</feature>
<feature type="compositionally biased region" description="Gly residues" evidence="2">
    <location>
        <begin position="996"/>
        <end position="1007"/>
    </location>
</feature>
<feature type="compositionally biased region" description="Polar residues" evidence="2">
    <location>
        <begin position="933"/>
        <end position="944"/>
    </location>
</feature>
<dbReference type="OrthoDB" id="6158547at2759"/>
<feature type="compositionally biased region" description="Polar residues" evidence="2">
    <location>
        <begin position="1535"/>
        <end position="1545"/>
    </location>
</feature>
<dbReference type="InterPro" id="IPR029341">
    <property type="entry name" value="FAM21/CAPZIP"/>
</dbReference>
<dbReference type="Pfam" id="PF15255">
    <property type="entry name" value="CAP-ZIP_m"/>
    <property type="match status" value="1"/>
</dbReference>
<evidence type="ECO:0000259" key="4">
    <source>
        <dbReference type="Pfam" id="PF15255"/>
    </source>
</evidence>
<feature type="compositionally biased region" description="Basic and acidic residues" evidence="2">
    <location>
        <begin position="1054"/>
        <end position="1074"/>
    </location>
</feature>
<dbReference type="PANTHER" id="PTHR16046">
    <property type="entry name" value="SMC5-SMC6 COMPLEX LOCALIZATION FACTOR 2"/>
    <property type="match status" value="1"/>
</dbReference>
<evidence type="ECO:0000256" key="1">
    <source>
        <dbReference type="ARBA" id="ARBA00010311"/>
    </source>
</evidence>
<feature type="compositionally biased region" description="Polar residues" evidence="2">
    <location>
        <begin position="1700"/>
        <end position="1711"/>
    </location>
</feature>
<dbReference type="Proteomes" id="UP001148018">
    <property type="component" value="Unassembled WGS sequence"/>
</dbReference>
<evidence type="ECO:0000313" key="5">
    <source>
        <dbReference type="EMBL" id="KAJ3610416.1"/>
    </source>
</evidence>
<dbReference type="PANTHER" id="PTHR16046:SF9">
    <property type="entry name" value="SMC5-SMC6 COMPLEX LOCALIZATION FACTOR PROTEIN 2"/>
    <property type="match status" value="1"/>
</dbReference>
<keyword evidence="6" id="KW-1185">Reference proteome</keyword>
<evidence type="ECO:0000256" key="2">
    <source>
        <dbReference type="SAM" id="MobiDB-lite"/>
    </source>
</evidence>
<feature type="compositionally biased region" description="Low complexity" evidence="2">
    <location>
        <begin position="1757"/>
        <end position="1774"/>
    </location>
</feature>
<feature type="domain" description="FAM21/CAPZIP" evidence="4">
    <location>
        <begin position="1545"/>
        <end position="1651"/>
    </location>
</feature>
<evidence type="ECO:0000259" key="3">
    <source>
        <dbReference type="Pfam" id="PF14816"/>
    </source>
</evidence>
<feature type="region of interest" description="Disordered" evidence="2">
    <location>
        <begin position="1849"/>
        <end position="1885"/>
    </location>
</feature>
<comment type="similarity">
    <text evidence="1">Belongs to the FAM178 family.</text>
</comment>
<feature type="domain" description="Coiled-coil SMC6 And NSE5 INteracting (CANIN)" evidence="3">
    <location>
        <begin position="276"/>
        <end position="603"/>
    </location>
</feature>
<feature type="compositionally biased region" description="Gly residues" evidence="2">
    <location>
        <begin position="1678"/>
        <end position="1690"/>
    </location>
</feature>
<feature type="compositionally biased region" description="Low complexity" evidence="2">
    <location>
        <begin position="1632"/>
        <end position="1649"/>
    </location>
</feature>
<feature type="compositionally biased region" description="Basic residues" evidence="2">
    <location>
        <begin position="970"/>
        <end position="979"/>
    </location>
</feature>
<feature type="compositionally biased region" description="Acidic residues" evidence="2">
    <location>
        <begin position="1123"/>
        <end position="1135"/>
    </location>
</feature>
<feature type="region of interest" description="Disordered" evidence="2">
    <location>
        <begin position="1331"/>
        <end position="1551"/>
    </location>
</feature>
<comment type="caution">
    <text evidence="5">The sequence shown here is derived from an EMBL/GenBank/DDBJ whole genome shotgun (WGS) entry which is preliminary data.</text>
</comment>
<dbReference type="EMBL" id="JANIIK010000038">
    <property type="protein sequence ID" value="KAJ3610416.1"/>
    <property type="molecule type" value="Genomic_DNA"/>
</dbReference>
<feature type="region of interest" description="Disordered" evidence="2">
    <location>
        <begin position="120"/>
        <end position="153"/>
    </location>
</feature>
<feature type="compositionally biased region" description="Low complexity" evidence="2">
    <location>
        <begin position="1332"/>
        <end position="1348"/>
    </location>
</feature>
<evidence type="ECO:0000313" key="6">
    <source>
        <dbReference type="Proteomes" id="UP001148018"/>
    </source>
</evidence>
<name>A0A9Q0ENQ5_9TELE</name>
<organism evidence="5 6">
    <name type="scientific">Muraenolepis orangiensis</name>
    <name type="common">Patagonian moray cod</name>
    <dbReference type="NCBI Taxonomy" id="630683"/>
    <lineage>
        <taxon>Eukaryota</taxon>
        <taxon>Metazoa</taxon>
        <taxon>Chordata</taxon>
        <taxon>Craniata</taxon>
        <taxon>Vertebrata</taxon>
        <taxon>Euteleostomi</taxon>
        <taxon>Actinopterygii</taxon>
        <taxon>Neopterygii</taxon>
        <taxon>Teleostei</taxon>
        <taxon>Neoteleostei</taxon>
        <taxon>Acanthomorphata</taxon>
        <taxon>Zeiogadaria</taxon>
        <taxon>Gadariae</taxon>
        <taxon>Gadiformes</taxon>
        <taxon>Muraenolepidoidei</taxon>
        <taxon>Muraenolepididae</taxon>
        <taxon>Muraenolepis</taxon>
    </lineage>
</organism>
<reference evidence="5" key="1">
    <citation type="submission" date="2022-07" db="EMBL/GenBank/DDBJ databases">
        <title>Chromosome-level genome of Muraenolepis orangiensis.</title>
        <authorList>
            <person name="Kim J."/>
        </authorList>
    </citation>
    <scope>NUCLEOTIDE SEQUENCE</scope>
    <source>
        <strain evidence="5">KU_S4_2022</strain>
        <tissue evidence="5">Muscle</tissue>
    </source>
</reference>
<feature type="compositionally biased region" description="Basic and acidic residues" evidence="2">
    <location>
        <begin position="1152"/>
        <end position="1164"/>
    </location>
</feature>
<feature type="compositionally biased region" description="Acidic residues" evidence="2">
    <location>
        <begin position="890"/>
        <end position="900"/>
    </location>
</feature>
<evidence type="ECO:0008006" key="7">
    <source>
        <dbReference type="Google" id="ProtNLM"/>
    </source>
</evidence>
<feature type="compositionally biased region" description="Polar residues" evidence="2">
    <location>
        <begin position="1230"/>
        <end position="1247"/>
    </location>
</feature>
<feature type="compositionally biased region" description="Polar residues" evidence="2">
    <location>
        <begin position="1255"/>
        <end position="1264"/>
    </location>
</feature>
<feature type="compositionally biased region" description="Low complexity" evidence="2">
    <location>
        <begin position="1580"/>
        <end position="1600"/>
    </location>
</feature>
<feature type="compositionally biased region" description="Basic and acidic residues" evidence="2">
    <location>
        <begin position="1109"/>
        <end position="1119"/>
    </location>
</feature>
<sequence length="1885" mass="207558">MNYMYHRAVDMNYMYHRAVYMNYMYHRAVDMNYMYHKAVDMNYMYHKAVDMNYMYHKAVDMNYMYHKAVDMNYMYHKAVDMNYMYHNAVDMNYMYHNASAGLLFSPALLTRGFRSEHKAAAGMPSAEHCGGPALSPTPSAKSPGRQKKHSAGTHIEDLTVTVKDAKDPSLRNLPIPIVRLAKLDMGRLFSSISADGGLKIPVSSPLKKPDKHDYEVAEVNTPQLHPEKEMMQRAANPANTPEKTAYLEPTTPILSRRHTIPNNTCQSTATALHCRTKLDQMLKEIHCVKRSKEKETQLLSWCREEGLRGAEREEDQTIFPEHQEFLQRFSVVSNVIREVHPGEVVFNLGSSGRLFSQDTLQLRHCNAQPHGAAQKTLLWSSPAQLSLHVRIGLFEEAYHASPCPPQVSGFLFKMMSVHTERMISDKILQALVADMTLVLLNMGASFVTLFPLETFQPPFNEADLLNDLNMRNECPSSNPKRTFPKHNFTNVLKYLSYCMALCPRAFSDPELLLLLALSSQLGLEVLFSLEPHTDLRCLQRHVLRNVRDWEDMLPRMCRALTELTTDHHNMCSLVQLLPDHPRGKQLRRHLSVCMISKLLDGRCAEKPPGREVQLTDLSPYLSRITPSSLLRSMLSSTAQKEKEENMDTLDQQSYYLCYSLLTLVNQASNYQSYQPHQKEQLLELCSEMDRHIKRDLNKNVKCLNRSKVSDLVARIYTKWLMLIQRITPLHLFLFLQDFSQRMLSKTHAIEKQLDGLIRDTKATDSCLHSVFNDFLMLSNTQFIENRVYDEEVEEPSAKVESAVKHPEQSREQKEAALIPKMQEAVNYGLRVLDSAFEQLDIKAGNSDSEEEEEASDRLEAILEPKDLYVDRPLPYLIGSQAFMDQEDVGLGDLSSDEMSIESDRDSIIESEDGKEEVPSDEDFEEAQGRGNITKKSSAAGSSSFVEELAARIKGEAVSRGEEDRASLASSKKKDKSKKVVKAEKMEDEDEDFSPFGGRGGLFSGGRGLFDDDDEGDLFTGAPKPAGPQEQNKGAVQKAADSGLFDSGNITASVEVKEKGSHDRPPAHPAPREPPTRASGIGGGLFDEEEDDDFFRGRSLKTSRTFPESGQEKSRAKKVADLFLGDEDEDEEEGDLFGEKSAVRPPVQSNKAVVEEKAKPPEKKNGPPVEAPVNQTRKPQTRGLFSDDEDTPAFPTTSKSQSAAPRPAKAPVSLFDDEEEEDLFASVAKSKPTQAKASTPQPQKTGSLFSDDEDQWLSSGRTDSWSGGMKASVSAPSNLPSVTTPPKGSLFHPHQDPHLFATTKTSSPMRSQRVALLFEDESDDEDKGFLFGSKPVVSSSTKVSVAEAPAVPPEVPSLFDQEPRKEVVVSGSVVERAKPTEEATVEENPPSASPRPPGRKQPSVGTLGLFGSEGNDGDFLSKDQLPPPARNTMQPAGEPPRTRSTGVFQDEELLFSDTQQKDNDPEVDLFATSRKPVSAKPSSVKTDMLSVFSDDEDLFSSVKPKPPHPKIAKKPSQPKVDPPSSVKGVGCPSPPDSQRTAPTSVTAKDPLTRIGKLQASLLINPTALLPGTAPPGLSPRGLTPGSSSGVSSLSPSPLSSPLDREEGVSFESPLRAASLQSTNKSRAKGSGLRRPQSRAARQQAAQRSALDPEDGPGVEPGPGLRTRLSSLGFQTPGGPSLGAPGGPGLGGAPPPGRHVTPTAQESTDNDQGGNPPLSIFDELATSDLFQKVKPRAQKAKASSFMEDHDDDEDIFGMSTGSTPSSTTGSKTPSSPAKQDIFQDDESALPKAGPKKHKEKTVEVSLFDDNVDIFADLTPSSGPKEKSKKKAEARWIFEDDLDDIFSSNKVKAVAKAPKARRTKPTQEGGASESGHAFHDPLNALGGN</sequence>
<accession>A0A9Q0ENQ5</accession>
<dbReference type="InterPro" id="IPR044276">
    <property type="entry name" value="CANIN_dom"/>
</dbReference>
<feature type="compositionally biased region" description="Basic and acidic residues" evidence="2">
    <location>
        <begin position="948"/>
        <end position="965"/>
    </location>
</feature>
<feature type="compositionally biased region" description="Polar residues" evidence="2">
    <location>
        <begin position="1273"/>
        <end position="1285"/>
    </location>
</feature>
<gene>
    <name evidence="5" type="ORF">NHX12_022508</name>
</gene>
<protein>
    <recommendedName>
        <fullName evidence="7">FAM21/CAPZIP domain-containing protein</fullName>
    </recommendedName>
</protein>
<dbReference type="InterPro" id="IPR026161">
    <property type="entry name" value="FAM178"/>
</dbReference>
<dbReference type="Pfam" id="PF14816">
    <property type="entry name" value="CANIN"/>
    <property type="match status" value="1"/>
</dbReference>
<proteinExistence type="inferred from homology"/>
<feature type="compositionally biased region" description="Acidic residues" evidence="2">
    <location>
        <begin position="908"/>
        <end position="925"/>
    </location>
</feature>
<feature type="region of interest" description="Disordered" evidence="2">
    <location>
        <begin position="1565"/>
        <end position="1799"/>
    </location>
</feature>